<proteinExistence type="predicted"/>
<evidence type="ECO:0000313" key="2">
    <source>
        <dbReference type="EMBL" id="CAA9381556.1"/>
    </source>
</evidence>
<reference evidence="2" key="1">
    <citation type="submission" date="2020-02" db="EMBL/GenBank/DDBJ databases">
        <authorList>
            <person name="Meier V. D."/>
        </authorList>
    </citation>
    <scope>NUCLEOTIDE SEQUENCE</scope>
    <source>
        <strain evidence="2">AVDCRST_MAG66</strain>
    </source>
</reference>
<evidence type="ECO:0000256" key="1">
    <source>
        <dbReference type="SAM" id="MobiDB-lite"/>
    </source>
</evidence>
<feature type="compositionally biased region" description="Low complexity" evidence="1">
    <location>
        <begin position="7"/>
        <end position="21"/>
    </location>
</feature>
<feature type="non-terminal residue" evidence="2">
    <location>
        <position position="21"/>
    </location>
</feature>
<dbReference type="AlphaFoldDB" id="A0A6J4N913"/>
<gene>
    <name evidence="2" type="ORF">AVDCRST_MAG66-333</name>
</gene>
<name>A0A6J4N913_9PSEU</name>
<feature type="region of interest" description="Disordered" evidence="1">
    <location>
        <begin position="1"/>
        <end position="21"/>
    </location>
</feature>
<protein>
    <submittedName>
        <fullName evidence="2">Uncharacterized protein</fullName>
    </submittedName>
</protein>
<sequence>MTIAGSAVAPAGAETGPPGGP</sequence>
<accession>A0A6J4N913</accession>
<dbReference type="EMBL" id="CADCUS010000047">
    <property type="protein sequence ID" value="CAA9381556.1"/>
    <property type="molecule type" value="Genomic_DNA"/>
</dbReference>
<organism evidence="2">
    <name type="scientific">uncultured Pseudonocardia sp</name>
    <dbReference type="NCBI Taxonomy" id="211455"/>
    <lineage>
        <taxon>Bacteria</taxon>
        <taxon>Bacillati</taxon>
        <taxon>Actinomycetota</taxon>
        <taxon>Actinomycetes</taxon>
        <taxon>Pseudonocardiales</taxon>
        <taxon>Pseudonocardiaceae</taxon>
        <taxon>Pseudonocardia</taxon>
        <taxon>environmental samples</taxon>
    </lineage>
</organism>